<organism evidence="2 3">
    <name type="scientific">Stephania yunnanensis</name>
    <dbReference type="NCBI Taxonomy" id="152371"/>
    <lineage>
        <taxon>Eukaryota</taxon>
        <taxon>Viridiplantae</taxon>
        <taxon>Streptophyta</taxon>
        <taxon>Embryophyta</taxon>
        <taxon>Tracheophyta</taxon>
        <taxon>Spermatophyta</taxon>
        <taxon>Magnoliopsida</taxon>
        <taxon>Ranunculales</taxon>
        <taxon>Menispermaceae</taxon>
        <taxon>Menispermoideae</taxon>
        <taxon>Cissampelideae</taxon>
        <taxon>Stephania</taxon>
    </lineage>
</organism>
<feature type="region of interest" description="Disordered" evidence="1">
    <location>
        <begin position="145"/>
        <end position="192"/>
    </location>
</feature>
<feature type="compositionally biased region" description="Pro residues" evidence="1">
    <location>
        <begin position="299"/>
        <end position="312"/>
    </location>
</feature>
<gene>
    <name evidence="2" type="ORF">Syun_016849</name>
</gene>
<proteinExistence type="predicted"/>
<feature type="region of interest" description="Disordered" evidence="1">
    <location>
        <begin position="260"/>
        <end position="319"/>
    </location>
</feature>
<evidence type="ECO:0000313" key="2">
    <source>
        <dbReference type="EMBL" id="KAK9128052.1"/>
    </source>
</evidence>
<evidence type="ECO:0000256" key="1">
    <source>
        <dbReference type="SAM" id="MobiDB-lite"/>
    </source>
</evidence>
<feature type="compositionally biased region" description="Low complexity" evidence="1">
    <location>
        <begin position="260"/>
        <end position="298"/>
    </location>
</feature>
<dbReference type="AlphaFoldDB" id="A0AAP0J5I7"/>
<dbReference type="Proteomes" id="UP001420932">
    <property type="component" value="Unassembled WGS sequence"/>
</dbReference>
<comment type="caution">
    <text evidence="2">The sequence shown here is derived from an EMBL/GenBank/DDBJ whole genome shotgun (WGS) entry which is preliminary data.</text>
</comment>
<name>A0AAP0J5I7_9MAGN</name>
<evidence type="ECO:0000313" key="3">
    <source>
        <dbReference type="Proteomes" id="UP001420932"/>
    </source>
</evidence>
<accession>A0AAP0J5I7</accession>
<protein>
    <submittedName>
        <fullName evidence="2">Uncharacterized protein</fullName>
    </submittedName>
</protein>
<keyword evidence="3" id="KW-1185">Reference proteome</keyword>
<reference evidence="2 3" key="1">
    <citation type="submission" date="2024-01" db="EMBL/GenBank/DDBJ databases">
        <title>Genome assemblies of Stephania.</title>
        <authorList>
            <person name="Yang L."/>
        </authorList>
    </citation>
    <scope>NUCLEOTIDE SEQUENCE [LARGE SCALE GENOMIC DNA]</scope>
    <source>
        <strain evidence="2">YNDBR</strain>
        <tissue evidence="2">Leaf</tissue>
    </source>
</reference>
<dbReference type="EMBL" id="JBBNAF010000007">
    <property type="protein sequence ID" value="KAK9128052.1"/>
    <property type="molecule type" value="Genomic_DNA"/>
</dbReference>
<feature type="compositionally biased region" description="Basic and acidic residues" evidence="1">
    <location>
        <begin position="164"/>
        <end position="173"/>
    </location>
</feature>
<sequence>MCRQVVSDVAQRCDACRGIVDVESGSRCTTDAIDFKQHVADVQMGGWNYCVSVGVQATVDCAGGKSGVQRRLGRHVAGKCDKRSGDTWQMCRWAARVCGVSTGVKAAGRVGGASRCRRQLGRHVASDRCWHPTIRQLARHAGAGTWQLSTKSSGGRPMRRRRRDLMGDEREGANGHSDGGGGRPVERSGGRRRRRLVSLTSITIFNIASLRRTFSASLYPFRFSSILGLISSSIRSTLDCPLNYARNYLPHLLPSAFATSSTLTPTSSSSTTSPSSLPPLSVLQSSSPPQSTATLISPPTSPPPSSPTPHSPSPSSTAALATLTPGSWSLTSSGGVQMATPSKLKMVSVPLVALSLPLPLASVVFWGSLVSASSTTHCWLCFEISKVS</sequence>